<proteinExistence type="predicted"/>
<accession>A0A6D0IIM6</accession>
<gene>
    <name evidence="2" type="ORF">GP965_24590</name>
    <name evidence="3" type="ORF">GP965_27745</name>
    <name evidence="1" type="ORF">GQA06_30745</name>
</gene>
<keyword evidence="1" id="KW-0808">Transferase</keyword>
<organism evidence="1 4">
    <name type="scientific">Escherichia coli</name>
    <dbReference type="NCBI Taxonomy" id="562"/>
    <lineage>
        <taxon>Bacteria</taxon>
        <taxon>Pseudomonadati</taxon>
        <taxon>Pseudomonadota</taxon>
        <taxon>Gammaproteobacteria</taxon>
        <taxon>Enterobacterales</taxon>
        <taxon>Enterobacteriaceae</taxon>
        <taxon>Escherichia</taxon>
    </lineage>
</organism>
<evidence type="ECO:0000313" key="1">
    <source>
        <dbReference type="EMBL" id="MWR18156.1"/>
    </source>
</evidence>
<evidence type="ECO:0000313" key="4">
    <source>
        <dbReference type="Proteomes" id="UP000430387"/>
    </source>
</evidence>
<evidence type="ECO:0000313" key="5">
    <source>
        <dbReference type="Proteomes" id="UP000462410"/>
    </source>
</evidence>
<dbReference type="Proteomes" id="UP000430387">
    <property type="component" value="Unassembled WGS sequence"/>
</dbReference>
<dbReference type="EMBL" id="WTQJ01002301">
    <property type="protein sequence ID" value="MWR18156.1"/>
    <property type="molecule type" value="Genomic_DNA"/>
</dbReference>
<dbReference type="EMBL" id="WTRC01000911">
    <property type="protein sequence ID" value="MWT24669.1"/>
    <property type="molecule type" value="Genomic_DNA"/>
</dbReference>
<reference evidence="4 5" key="1">
    <citation type="submission" date="2019-12" db="EMBL/GenBank/DDBJ databases">
        <title>Enteriobacteria Tanzani isolates_8377-8380.</title>
        <authorList>
            <person name="Subbiah M."/>
            <person name="Call D."/>
        </authorList>
    </citation>
    <scope>NUCLEOTIDE SEQUENCE [LARGE SCALE GENOMIC DNA]</scope>
    <source>
        <strain evidence="2 5">8378wH8</strain>
        <strain evidence="1 4">8380wG1</strain>
    </source>
</reference>
<evidence type="ECO:0000313" key="3">
    <source>
        <dbReference type="EMBL" id="MWT24669.1"/>
    </source>
</evidence>
<feature type="non-terminal residue" evidence="1">
    <location>
        <position position="1"/>
    </location>
</feature>
<dbReference type="AlphaFoldDB" id="A0A6D0IIM6"/>
<dbReference type="EC" id="2.7.2.2" evidence="1"/>
<comment type="caution">
    <text evidence="1">The sequence shown here is derived from an EMBL/GenBank/DDBJ whole genome shotgun (WGS) entry which is preliminary data.</text>
</comment>
<name>A0A6D0IIM6_ECOLX</name>
<evidence type="ECO:0000313" key="2">
    <source>
        <dbReference type="EMBL" id="MWT24060.1"/>
    </source>
</evidence>
<dbReference type="EMBL" id="WTRC01000674">
    <property type="protein sequence ID" value="MWT24060.1"/>
    <property type="molecule type" value="Genomic_DNA"/>
</dbReference>
<sequence>MGPKVTAVSGYVRSRGKPAWIGALSRIEETLAGEAGTCISL</sequence>
<protein>
    <submittedName>
        <fullName evidence="1">Carbamate kinase</fullName>
        <ecNumber evidence="1">2.7.2.2</ecNumber>
    </submittedName>
</protein>
<dbReference type="Gene3D" id="3.40.1160.10">
    <property type="entry name" value="Acetylglutamate kinase-like"/>
    <property type="match status" value="1"/>
</dbReference>
<dbReference type="GO" id="GO:0008804">
    <property type="term" value="F:carbamate kinase activity"/>
    <property type="evidence" value="ECO:0007669"/>
    <property type="project" value="UniProtKB-EC"/>
</dbReference>
<dbReference type="Proteomes" id="UP000462410">
    <property type="component" value="Unassembled WGS sequence"/>
</dbReference>
<dbReference type="InterPro" id="IPR036393">
    <property type="entry name" value="AceGlu_kinase-like_sf"/>
</dbReference>
<keyword evidence="1" id="KW-0418">Kinase</keyword>